<evidence type="ECO:0000256" key="6">
    <source>
        <dbReference type="PROSITE-ProRule" id="PRU01263"/>
    </source>
</evidence>
<dbReference type="GO" id="GO:0005634">
    <property type="term" value="C:nucleus"/>
    <property type="evidence" value="ECO:0007669"/>
    <property type="project" value="InterPro"/>
</dbReference>
<feature type="region of interest" description="Disordered" evidence="7">
    <location>
        <begin position="172"/>
        <end position="213"/>
    </location>
</feature>
<dbReference type="PROSITE" id="PS50157">
    <property type="entry name" value="ZINC_FINGER_C2H2_2"/>
    <property type="match status" value="7"/>
</dbReference>
<dbReference type="Gene3D" id="3.30.160.60">
    <property type="entry name" value="Classic Zinc Finger"/>
    <property type="match status" value="7"/>
</dbReference>
<feature type="domain" description="C2H2-type" evidence="8">
    <location>
        <begin position="698"/>
        <end position="726"/>
    </location>
</feature>
<gene>
    <name evidence="10" type="ORF">LNINA_LOCUS13335</name>
</gene>
<name>A0AAV1JY52_9NEOP</name>
<feature type="domain" description="C2H2-type" evidence="8">
    <location>
        <begin position="443"/>
        <end position="471"/>
    </location>
</feature>
<keyword evidence="1 6" id="KW-0479">Metal-binding</keyword>
<comment type="caution">
    <text evidence="10">The sequence shown here is derived from an EMBL/GenBank/DDBJ whole genome shotgun (WGS) entry which is preliminary data.</text>
</comment>
<dbReference type="PROSITE" id="PS00028">
    <property type="entry name" value="ZINC_FINGER_C2H2_1"/>
    <property type="match status" value="10"/>
</dbReference>
<evidence type="ECO:0000313" key="11">
    <source>
        <dbReference type="Proteomes" id="UP001497472"/>
    </source>
</evidence>
<dbReference type="EMBL" id="CAVLEF010000278">
    <property type="protein sequence ID" value="CAK1554419.1"/>
    <property type="molecule type" value="Genomic_DNA"/>
</dbReference>
<feature type="binding site" evidence="6">
    <location>
        <position position="14"/>
    </location>
    <ligand>
        <name>Zn(2+)</name>
        <dbReference type="ChEBI" id="CHEBI:29105"/>
    </ligand>
</feature>
<keyword evidence="3 5" id="KW-0863">Zinc-finger</keyword>
<feature type="compositionally biased region" description="Acidic residues" evidence="7">
    <location>
        <begin position="128"/>
        <end position="147"/>
    </location>
</feature>
<feature type="domain" description="C2H2-type" evidence="8">
    <location>
        <begin position="643"/>
        <end position="671"/>
    </location>
</feature>
<feature type="domain" description="C2H2-type" evidence="8">
    <location>
        <begin position="812"/>
        <end position="834"/>
    </location>
</feature>
<dbReference type="Pfam" id="PF12756">
    <property type="entry name" value="zf-C2H2_2"/>
    <property type="match status" value="1"/>
</dbReference>
<evidence type="ECO:0000256" key="3">
    <source>
        <dbReference type="ARBA" id="ARBA00022771"/>
    </source>
</evidence>
<keyword evidence="11" id="KW-1185">Reference proteome</keyword>
<dbReference type="SMART" id="SM00868">
    <property type="entry name" value="zf-AD"/>
    <property type="match status" value="3"/>
</dbReference>
<dbReference type="SMART" id="SM00355">
    <property type="entry name" value="ZnF_C2H2"/>
    <property type="match status" value="17"/>
</dbReference>
<evidence type="ECO:0000259" key="9">
    <source>
        <dbReference type="PROSITE" id="PS51915"/>
    </source>
</evidence>
<dbReference type="Pfam" id="PF07776">
    <property type="entry name" value="zf-AD"/>
    <property type="match status" value="1"/>
</dbReference>
<evidence type="ECO:0000256" key="5">
    <source>
        <dbReference type="PROSITE-ProRule" id="PRU00042"/>
    </source>
</evidence>
<dbReference type="SUPFAM" id="SSF57667">
    <property type="entry name" value="beta-beta-alpha zinc fingers"/>
    <property type="match status" value="6"/>
</dbReference>
<feature type="domain" description="C2H2-type" evidence="8">
    <location>
        <begin position="357"/>
        <end position="385"/>
    </location>
</feature>
<dbReference type="GO" id="GO:0008270">
    <property type="term" value="F:zinc ion binding"/>
    <property type="evidence" value="ECO:0007669"/>
    <property type="project" value="UniProtKB-UniRule"/>
</dbReference>
<feature type="domain" description="ZAD" evidence="9">
    <location>
        <begin position="12"/>
        <end position="94"/>
    </location>
</feature>
<feature type="domain" description="C2H2-type" evidence="8">
    <location>
        <begin position="784"/>
        <end position="811"/>
    </location>
</feature>
<dbReference type="PANTHER" id="PTHR24379">
    <property type="entry name" value="KRAB AND ZINC FINGER DOMAIN-CONTAINING"/>
    <property type="match status" value="1"/>
</dbReference>
<organism evidence="10 11">
    <name type="scientific">Leptosia nina</name>
    <dbReference type="NCBI Taxonomy" id="320188"/>
    <lineage>
        <taxon>Eukaryota</taxon>
        <taxon>Metazoa</taxon>
        <taxon>Ecdysozoa</taxon>
        <taxon>Arthropoda</taxon>
        <taxon>Hexapoda</taxon>
        <taxon>Insecta</taxon>
        <taxon>Pterygota</taxon>
        <taxon>Neoptera</taxon>
        <taxon>Endopterygota</taxon>
        <taxon>Lepidoptera</taxon>
        <taxon>Glossata</taxon>
        <taxon>Ditrysia</taxon>
        <taxon>Papilionoidea</taxon>
        <taxon>Pieridae</taxon>
        <taxon>Pierinae</taxon>
        <taxon>Leptosia</taxon>
    </lineage>
</organism>
<feature type="binding site" evidence="6">
    <location>
        <position position="17"/>
    </location>
    <ligand>
        <name>Zn(2+)</name>
        <dbReference type="ChEBI" id="CHEBI:29105"/>
    </ligand>
</feature>
<dbReference type="InterPro" id="IPR041661">
    <property type="entry name" value="ZN622/Rei1/Reh1_Znf-C2H2"/>
</dbReference>
<dbReference type="InterPro" id="IPR013087">
    <property type="entry name" value="Znf_C2H2_type"/>
</dbReference>
<evidence type="ECO:0000256" key="2">
    <source>
        <dbReference type="ARBA" id="ARBA00022737"/>
    </source>
</evidence>
<feature type="binding site" evidence="6">
    <location>
        <position position="70"/>
    </location>
    <ligand>
        <name>Zn(2+)</name>
        <dbReference type="ChEBI" id="CHEBI:29105"/>
    </ligand>
</feature>
<evidence type="ECO:0000313" key="10">
    <source>
        <dbReference type="EMBL" id="CAK1554419.1"/>
    </source>
</evidence>
<dbReference type="FunFam" id="3.30.160.60:FF:000100">
    <property type="entry name" value="Zinc finger 45-like"/>
    <property type="match status" value="1"/>
</dbReference>
<dbReference type="Proteomes" id="UP001497472">
    <property type="component" value="Unassembled WGS sequence"/>
</dbReference>
<feature type="region of interest" description="Disordered" evidence="7">
    <location>
        <begin position="128"/>
        <end position="156"/>
    </location>
</feature>
<accession>A0AAV1JY52</accession>
<dbReference type="AlphaFoldDB" id="A0AAV1JY52"/>
<dbReference type="Pfam" id="PF00096">
    <property type="entry name" value="zf-C2H2"/>
    <property type="match status" value="5"/>
</dbReference>
<protein>
    <submittedName>
        <fullName evidence="10">Uncharacterized protein</fullName>
    </submittedName>
</protein>
<dbReference type="InterPro" id="IPR012934">
    <property type="entry name" value="Znf_AD"/>
</dbReference>
<evidence type="ECO:0000256" key="4">
    <source>
        <dbReference type="ARBA" id="ARBA00022833"/>
    </source>
</evidence>
<keyword evidence="2" id="KW-0677">Repeat</keyword>
<proteinExistence type="predicted"/>
<feature type="compositionally biased region" description="Basic residues" evidence="7">
    <location>
        <begin position="172"/>
        <end position="190"/>
    </location>
</feature>
<dbReference type="PANTHER" id="PTHR24379:SF121">
    <property type="entry name" value="C2H2-TYPE DOMAIN-CONTAINING PROTEIN"/>
    <property type="match status" value="1"/>
</dbReference>
<reference evidence="10 11" key="1">
    <citation type="submission" date="2023-11" db="EMBL/GenBank/DDBJ databases">
        <authorList>
            <person name="Okamura Y."/>
        </authorList>
    </citation>
    <scope>NUCLEOTIDE SEQUENCE [LARGE SCALE GENOMIC DNA]</scope>
</reference>
<evidence type="ECO:0000259" key="8">
    <source>
        <dbReference type="PROSITE" id="PS50157"/>
    </source>
</evidence>
<evidence type="ECO:0000256" key="7">
    <source>
        <dbReference type="SAM" id="MobiDB-lite"/>
    </source>
</evidence>
<evidence type="ECO:0000256" key="1">
    <source>
        <dbReference type="ARBA" id="ARBA00022723"/>
    </source>
</evidence>
<feature type="domain" description="C2H2-type" evidence="8">
    <location>
        <begin position="756"/>
        <end position="783"/>
    </location>
</feature>
<keyword evidence="4 6" id="KW-0862">Zinc</keyword>
<dbReference type="PROSITE" id="PS51915">
    <property type="entry name" value="ZAD"/>
    <property type="match status" value="1"/>
</dbReference>
<feature type="binding site" evidence="6">
    <location>
        <position position="67"/>
    </location>
    <ligand>
        <name>Zn(2+)</name>
        <dbReference type="ChEBI" id="CHEBI:29105"/>
    </ligand>
</feature>
<dbReference type="InterPro" id="IPR036236">
    <property type="entry name" value="Znf_C2H2_sf"/>
</dbReference>
<sequence>MDNKSDWRPGPTVCRCCLSEGCYKDISTEYFWMGKKEVYADMLSETLDLTIQYAQTGGPNSHSRLICEPCISRLRDASDFKRQVKECEQTFMQYLNPSTSINTTVPANFPEKEELKIEVVKQELPLSDDDVADTGYADDDDDLDDEPLMNLASKTPKKESVDVMELLDITKAPKRKATAKSKTTPAKKTKLKVDKPSASKPKPEKKKKAETEDPVRNNAEILLRRTTAHPFRVNNKCILCVYCQDLFEDPDVFRSHMNEEHDTFSARVVFHNLPKVEFVKADLTDLRCRLCSEKFDAIETVAKHLVSVHKEPLDFDVKLGVMPYKLKKDVYMCAVCSKTVPSIFHLNRHTITHFLTYVCHVCGKSYIATTGLLRHLRSKHQQYEVPCRRCGKIFPNMEAKDRHHRTEKSCMLYSCYKCRERFHGFKARQRHMELEHGVNKRTDRCADCNMTFTSGSAYYEHFKLHHSGDCAVCKHCGLKFATRYRLQRHMKFANWLVVARHNARVVLKYTTAYPFRIPHLAMVCVYCCDSFETSQDYRNHISSEHATFNINTAFAHINTNYTEYIKADCTDLRCRLCATPLDTLVEAAKHLASYHNKEIKTDYEIGIQIFKFDHKSWECALCGEKHPTIRELSRHTSKHYHKYTCETCGKSYVNLESLKKHRKFSHTDEKICVRCKEIFANTGARREHMLSSEKCWPFRCSTCGLRFIKRRDKCEHNIEVHGQARKEYKCPECPMVFDKWGPYRAHFILTHTDKVFACSYCDLQFDNKSSLQEHIVSHTKEKLFACSVCSKMFSRKKNLIQHSWIHSEVKRFECKLCVKQFNQRVSWKTHMKSHHPDLVDFK</sequence>